<dbReference type="SUPFAM" id="SSF56801">
    <property type="entry name" value="Acetyl-CoA synthetase-like"/>
    <property type="match status" value="1"/>
</dbReference>
<evidence type="ECO:0000313" key="3">
    <source>
        <dbReference type="Proteomes" id="UP000092627"/>
    </source>
</evidence>
<dbReference type="STRING" id="295068.MAQ5080_00273"/>
<feature type="domain" description="AMP-dependent synthetase/ligase" evidence="1">
    <location>
        <begin position="99"/>
        <end position="320"/>
    </location>
</feature>
<keyword evidence="3" id="KW-1185">Reference proteome</keyword>
<dbReference type="Gene3D" id="3.30.300.30">
    <property type="match status" value="1"/>
</dbReference>
<dbReference type="InterPro" id="IPR000873">
    <property type="entry name" value="AMP-dep_synth/lig_dom"/>
</dbReference>
<sequence length="447" mass="49597">MQLIERIKQHTGIALIDAQQTVSYGQLVQQAEQVASQLAAHQLVALVMDNSVAAIVDYLACLMARAPMILLSDAEQLELYTEYQPNFLLHSNQVSALTPLSVGQKAHDDLRLLLSTSGSTGSPKMVRLSAQNLDANTAAIVEYLELDSTARSITSLPLTYSFGLSILNSYLWAGASLVVTETSITDKAFWTMMKEHAVTSLSGVPFHFETLQRLRFFNMSLPALKVFTQAGGKLRNEVLQAFAEHCQVNQQRFYVMYGQTEAAPRIAYLPSEHLLEKLGSIGISVPRGKLSLVDENGLAITEPDQEGELVYQGENVMMGYAANRDDLGLGQGESVLYTGDLAKRDADGYFYITGRKSRFIKMQGKRLSLAHLEETLKQRGVTENACLGQEDKLVIAYADAQQQATIEDYLKELNIHPMFYQLLLLEQIPHTNNGKVDYPTLKQQARL</sequence>
<organism evidence="2 3">
    <name type="scientific">Marinomonas aquimarina</name>
    <dbReference type="NCBI Taxonomy" id="295068"/>
    <lineage>
        <taxon>Bacteria</taxon>
        <taxon>Pseudomonadati</taxon>
        <taxon>Pseudomonadota</taxon>
        <taxon>Gammaproteobacteria</taxon>
        <taxon>Oceanospirillales</taxon>
        <taxon>Oceanospirillaceae</taxon>
        <taxon>Marinomonas</taxon>
    </lineage>
</organism>
<dbReference type="InterPro" id="IPR050237">
    <property type="entry name" value="ATP-dep_AMP-bd_enzyme"/>
</dbReference>
<dbReference type="AlphaFoldDB" id="A0A1A8T2E3"/>
<dbReference type="OrthoDB" id="9803968at2"/>
<keyword evidence="2" id="KW-0436">Ligase</keyword>
<dbReference type="EC" id="6.2.1.3" evidence="2"/>
<name>A0A1A8T2E3_9GAMM</name>
<dbReference type="InterPro" id="IPR042099">
    <property type="entry name" value="ANL_N_sf"/>
</dbReference>
<evidence type="ECO:0000259" key="1">
    <source>
        <dbReference type="Pfam" id="PF00501"/>
    </source>
</evidence>
<dbReference type="PANTHER" id="PTHR43767:SF10">
    <property type="entry name" value="SURFACTIN SYNTHASE SUBUNIT 1"/>
    <property type="match status" value="1"/>
</dbReference>
<dbReference type="InterPro" id="IPR045851">
    <property type="entry name" value="AMP-bd_C_sf"/>
</dbReference>
<dbReference type="Gene3D" id="3.40.50.12780">
    <property type="entry name" value="N-terminal domain of ligase-like"/>
    <property type="match status" value="1"/>
</dbReference>
<dbReference type="Pfam" id="PF00501">
    <property type="entry name" value="AMP-binding"/>
    <property type="match status" value="1"/>
</dbReference>
<dbReference type="EMBL" id="FLOC01000001">
    <property type="protein sequence ID" value="SBS25475.1"/>
    <property type="molecule type" value="Genomic_DNA"/>
</dbReference>
<gene>
    <name evidence="2" type="primary">lcfB</name>
    <name evidence="2" type="ORF">MAQ5080_00273</name>
</gene>
<dbReference type="PANTHER" id="PTHR43767">
    <property type="entry name" value="LONG-CHAIN-FATTY-ACID--COA LIGASE"/>
    <property type="match status" value="1"/>
</dbReference>
<protein>
    <submittedName>
        <fullName evidence="2">Long-chain-fatty-acid--CoA ligase</fullName>
        <ecNumber evidence="2">6.2.1.3</ecNumber>
    </submittedName>
</protein>
<dbReference type="GO" id="GO:0004467">
    <property type="term" value="F:long-chain fatty acid-CoA ligase activity"/>
    <property type="evidence" value="ECO:0007669"/>
    <property type="project" value="UniProtKB-EC"/>
</dbReference>
<accession>A0A1A8T2E3</accession>
<evidence type="ECO:0000313" key="2">
    <source>
        <dbReference type="EMBL" id="SBS25475.1"/>
    </source>
</evidence>
<proteinExistence type="predicted"/>
<dbReference type="Proteomes" id="UP000092627">
    <property type="component" value="Unassembled WGS sequence"/>
</dbReference>
<dbReference type="RefSeq" id="WP_082860963.1">
    <property type="nucleotide sequence ID" value="NZ_FLOC01000001.1"/>
</dbReference>
<reference evidence="2 3" key="1">
    <citation type="submission" date="2016-06" db="EMBL/GenBank/DDBJ databases">
        <authorList>
            <person name="Kjaerup R.B."/>
            <person name="Dalgaard T.S."/>
            <person name="Juul-Madsen H.R."/>
        </authorList>
    </citation>
    <scope>NUCLEOTIDE SEQUENCE [LARGE SCALE GENOMIC DNA]</scope>
    <source>
        <strain evidence="2 3">CECT 5080</strain>
    </source>
</reference>